<reference evidence="2" key="1">
    <citation type="journal article" date="2023" name="Front. Plant Sci.">
        <title>Chromosomal-level genome assembly of Melastoma candidum provides insights into trichome evolution.</title>
        <authorList>
            <person name="Zhong Y."/>
            <person name="Wu W."/>
            <person name="Sun C."/>
            <person name="Zou P."/>
            <person name="Liu Y."/>
            <person name="Dai S."/>
            <person name="Zhou R."/>
        </authorList>
    </citation>
    <scope>NUCLEOTIDE SEQUENCE [LARGE SCALE GENOMIC DNA]</scope>
</reference>
<evidence type="ECO:0000313" key="1">
    <source>
        <dbReference type="EMBL" id="KAI4386859.1"/>
    </source>
</evidence>
<keyword evidence="2" id="KW-1185">Reference proteome</keyword>
<dbReference type="EMBL" id="CM042881">
    <property type="protein sequence ID" value="KAI4386859.1"/>
    <property type="molecule type" value="Genomic_DNA"/>
</dbReference>
<name>A0ACB9S740_9MYRT</name>
<gene>
    <name evidence="1" type="ORF">MLD38_004747</name>
</gene>
<evidence type="ECO:0000313" key="2">
    <source>
        <dbReference type="Proteomes" id="UP001057402"/>
    </source>
</evidence>
<proteinExistence type="predicted"/>
<comment type="caution">
    <text evidence="1">The sequence shown here is derived from an EMBL/GenBank/DDBJ whole genome shotgun (WGS) entry which is preliminary data.</text>
</comment>
<sequence>MAPSTLLAEEQSKNETEISQKTSNNVLPIEVTNKPKKLKLRKRSSSEEKTESKKPKVVKVKRSTKIVSSVPETHDENPNSVSEEERKSVLDCSLSEKQQDALCSNSLRKSTNKRVKSSRNKAGANKKSDRRKQRETAKANTNPLLSDIFR</sequence>
<organism evidence="1 2">
    <name type="scientific">Melastoma candidum</name>
    <dbReference type="NCBI Taxonomy" id="119954"/>
    <lineage>
        <taxon>Eukaryota</taxon>
        <taxon>Viridiplantae</taxon>
        <taxon>Streptophyta</taxon>
        <taxon>Embryophyta</taxon>
        <taxon>Tracheophyta</taxon>
        <taxon>Spermatophyta</taxon>
        <taxon>Magnoliopsida</taxon>
        <taxon>eudicotyledons</taxon>
        <taxon>Gunneridae</taxon>
        <taxon>Pentapetalae</taxon>
        <taxon>rosids</taxon>
        <taxon>malvids</taxon>
        <taxon>Myrtales</taxon>
        <taxon>Melastomataceae</taxon>
        <taxon>Melastomatoideae</taxon>
        <taxon>Melastomateae</taxon>
        <taxon>Melastoma</taxon>
    </lineage>
</organism>
<accession>A0ACB9S740</accession>
<dbReference type="Proteomes" id="UP001057402">
    <property type="component" value="Chromosome 2"/>
</dbReference>
<protein>
    <submittedName>
        <fullName evidence="1">Uncharacterized protein</fullName>
    </submittedName>
</protein>